<dbReference type="EMBL" id="CAXKWB010000374">
    <property type="protein sequence ID" value="CAL4060483.1"/>
    <property type="molecule type" value="Genomic_DNA"/>
</dbReference>
<organism evidence="9 10">
    <name type="scientific">Meganyctiphanes norvegica</name>
    <name type="common">Northern krill</name>
    <name type="synonym">Thysanopoda norvegica</name>
    <dbReference type="NCBI Taxonomy" id="48144"/>
    <lineage>
        <taxon>Eukaryota</taxon>
        <taxon>Metazoa</taxon>
        <taxon>Ecdysozoa</taxon>
        <taxon>Arthropoda</taxon>
        <taxon>Crustacea</taxon>
        <taxon>Multicrustacea</taxon>
        <taxon>Malacostraca</taxon>
        <taxon>Eumalacostraca</taxon>
        <taxon>Eucarida</taxon>
        <taxon>Euphausiacea</taxon>
        <taxon>Euphausiidae</taxon>
        <taxon>Meganyctiphanes</taxon>
    </lineage>
</organism>
<dbReference type="PANTHER" id="PTHR11910">
    <property type="entry name" value="ATP SYNTHASE DELTA CHAIN"/>
    <property type="match status" value="1"/>
</dbReference>
<keyword evidence="7" id="KW-0066">ATP synthesis</keyword>
<comment type="caution">
    <text evidence="9">The sequence shown here is derived from an EMBL/GenBank/DDBJ whole genome shotgun (WGS) entry which is preliminary data.</text>
</comment>
<reference evidence="9 10" key="1">
    <citation type="submission" date="2024-05" db="EMBL/GenBank/DDBJ databases">
        <authorList>
            <person name="Wallberg A."/>
        </authorList>
    </citation>
    <scope>NUCLEOTIDE SEQUENCE [LARGE SCALE GENOMIC DNA]</scope>
</reference>
<evidence type="ECO:0000256" key="7">
    <source>
        <dbReference type="ARBA" id="ARBA00023310"/>
    </source>
</evidence>
<dbReference type="GO" id="GO:0046933">
    <property type="term" value="F:proton-transporting ATP synthase activity, rotational mechanism"/>
    <property type="evidence" value="ECO:0007669"/>
    <property type="project" value="InterPro"/>
</dbReference>
<evidence type="ECO:0000256" key="2">
    <source>
        <dbReference type="ARBA" id="ARBA00007046"/>
    </source>
</evidence>
<dbReference type="SUPFAM" id="SSF47928">
    <property type="entry name" value="N-terminal domain of the delta subunit of the F1F0-ATP synthase"/>
    <property type="match status" value="1"/>
</dbReference>
<dbReference type="HAMAP" id="MF_01416">
    <property type="entry name" value="ATP_synth_delta_bact"/>
    <property type="match status" value="1"/>
</dbReference>
<evidence type="ECO:0000256" key="3">
    <source>
        <dbReference type="ARBA" id="ARBA00022448"/>
    </source>
</evidence>
<dbReference type="PRINTS" id="PR00125">
    <property type="entry name" value="ATPASEDELTA"/>
</dbReference>
<gene>
    <name evidence="9" type="ORF">MNOR_LOCUS1411</name>
</gene>
<dbReference type="NCBIfam" id="TIGR01145">
    <property type="entry name" value="ATP_synt_delta"/>
    <property type="match status" value="1"/>
</dbReference>
<dbReference type="GO" id="GO:0016020">
    <property type="term" value="C:membrane"/>
    <property type="evidence" value="ECO:0007669"/>
    <property type="project" value="UniProtKB-SubCell"/>
</dbReference>
<accession>A0AAV2PLU5</accession>
<sequence length="204" mass="21906">YFFQARSLSTSAPVKNLVKPPIQVFGTEGRYATALYSAAMKKDMLSVVEADLNTMGALLKTDPILKDFLQNPLLKKELKKEAIDSVLEKKGASELTVNLFGLLAENGKLANTGGVVAAFGTIMAAVRGEVVCEVTTAKPMDADMQVEVEGALKSFLKEGETIQLSTKVDPSIIGGMIVVIGDKYADMSLKTKINKYTALIQQAV</sequence>
<evidence type="ECO:0000256" key="4">
    <source>
        <dbReference type="ARBA" id="ARBA00022781"/>
    </source>
</evidence>
<protein>
    <recommendedName>
        <fullName evidence="8">Oligomycin sensitivity conferral protein</fullName>
    </recommendedName>
</protein>
<dbReference type="InterPro" id="IPR000711">
    <property type="entry name" value="ATPase_OSCP/dsu"/>
</dbReference>
<evidence type="ECO:0000313" key="10">
    <source>
        <dbReference type="Proteomes" id="UP001497623"/>
    </source>
</evidence>
<comment type="subcellular location">
    <subcellularLocation>
        <location evidence="1">Membrane</location>
    </subcellularLocation>
</comment>
<comment type="similarity">
    <text evidence="2">Belongs to the ATPase delta chain family.</text>
</comment>
<keyword evidence="10" id="KW-1185">Reference proteome</keyword>
<name>A0AAV2PLU5_MEGNR</name>
<keyword evidence="5" id="KW-0406">Ion transport</keyword>
<evidence type="ECO:0000313" key="9">
    <source>
        <dbReference type="EMBL" id="CAL4060483.1"/>
    </source>
</evidence>
<dbReference type="AlphaFoldDB" id="A0AAV2PLU5"/>
<dbReference type="Proteomes" id="UP001497623">
    <property type="component" value="Unassembled WGS sequence"/>
</dbReference>
<evidence type="ECO:0000256" key="8">
    <source>
        <dbReference type="ARBA" id="ARBA00033369"/>
    </source>
</evidence>
<keyword evidence="3" id="KW-0813">Transport</keyword>
<evidence type="ECO:0000256" key="5">
    <source>
        <dbReference type="ARBA" id="ARBA00023065"/>
    </source>
</evidence>
<evidence type="ECO:0000256" key="6">
    <source>
        <dbReference type="ARBA" id="ARBA00023136"/>
    </source>
</evidence>
<dbReference type="Pfam" id="PF00213">
    <property type="entry name" value="OSCP"/>
    <property type="match status" value="1"/>
</dbReference>
<feature type="non-terminal residue" evidence="9">
    <location>
        <position position="1"/>
    </location>
</feature>
<evidence type="ECO:0000256" key="1">
    <source>
        <dbReference type="ARBA" id="ARBA00004370"/>
    </source>
</evidence>
<proteinExistence type="inferred from homology"/>
<keyword evidence="4" id="KW-0375">Hydrogen ion transport</keyword>
<keyword evidence="6" id="KW-0472">Membrane</keyword>
<dbReference type="Gene3D" id="1.10.520.20">
    <property type="entry name" value="N-terminal domain of the delta subunit of the F1F0-ATP synthase"/>
    <property type="match status" value="1"/>
</dbReference>
<dbReference type="InterPro" id="IPR026015">
    <property type="entry name" value="ATP_synth_OSCP/delta_N_sf"/>
</dbReference>